<dbReference type="SUPFAM" id="SSF47928">
    <property type="entry name" value="N-terminal domain of the delta subunit of the F1F0-ATP synthase"/>
    <property type="match status" value="1"/>
</dbReference>
<dbReference type="Proteomes" id="UP000886520">
    <property type="component" value="Chromosome 1"/>
</dbReference>
<keyword evidence="6" id="KW-0472">Membrane</keyword>
<dbReference type="OrthoDB" id="1262810at2759"/>
<sequence>MALRRGLLRLVASSTSAPLRSACRASPSVSLQVRDFSTGQAPKKKEASVVKIPIQVHGIAGRYAVALYKTAVPANKMDQVYEDLNELLKSIEKSPTFGEFLKDLSVPNKEKVKAVRDIFGELKFTDISVNFLALLAENGRIQNFKEVMQALSELMMAYRKQVKATVATVTELKPKELEDLKKSLKRFVPPDHTIMLEQKIDRRIMGGLVVEIGEKYIDLSIATKLRNMERVLREPLPDLV</sequence>
<name>A0A9D4VFF4_ADICA</name>
<keyword evidence="5" id="KW-0406">Ion transport</keyword>
<dbReference type="EMBL" id="JABFUD020000001">
    <property type="protein sequence ID" value="KAI5085055.1"/>
    <property type="molecule type" value="Genomic_DNA"/>
</dbReference>
<protein>
    <recommendedName>
        <fullName evidence="11">ATP synthase subunit O, mitochondrial</fullName>
    </recommendedName>
</protein>
<evidence type="ECO:0000256" key="2">
    <source>
        <dbReference type="ARBA" id="ARBA00007046"/>
    </source>
</evidence>
<evidence type="ECO:0000313" key="9">
    <source>
        <dbReference type="EMBL" id="KAI5085055.1"/>
    </source>
</evidence>
<keyword evidence="3" id="KW-0813">Transport</keyword>
<evidence type="ECO:0008006" key="11">
    <source>
        <dbReference type="Google" id="ProtNLM"/>
    </source>
</evidence>
<evidence type="ECO:0000313" key="8">
    <source>
        <dbReference type="EMBL" id="KAI5083922.1"/>
    </source>
</evidence>
<dbReference type="GO" id="GO:0046933">
    <property type="term" value="F:proton-transporting ATP synthase activity, rotational mechanism"/>
    <property type="evidence" value="ECO:0007669"/>
    <property type="project" value="InterPro"/>
</dbReference>
<evidence type="ECO:0000256" key="4">
    <source>
        <dbReference type="ARBA" id="ARBA00022781"/>
    </source>
</evidence>
<dbReference type="GO" id="GO:0016020">
    <property type="term" value="C:membrane"/>
    <property type="evidence" value="ECO:0007669"/>
    <property type="project" value="UniProtKB-SubCell"/>
</dbReference>
<dbReference type="NCBIfam" id="TIGR01145">
    <property type="entry name" value="ATP_synt_delta"/>
    <property type="match status" value="1"/>
</dbReference>
<dbReference type="InterPro" id="IPR020781">
    <property type="entry name" value="ATPase_OSCP/d_CS"/>
</dbReference>
<dbReference type="AlphaFoldDB" id="A0A9D4VFF4"/>
<evidence type="ECO:0000256" key="3">
    <source>
        <dbReference type="ARBA" id="ARBA00022448"/>
    </source>
</evidence>
<reference evidence="9" key="1">
    <citation type="submission" date="2021-01" db="EMBL/GenBank/DDBJ databases">
        <title>Adiantum capillus-veneris genome.</title>
        <authorList>
            <person name="Fang Y."/>
            <person name="Liao Q."/>
        </authorList>
    </citation>
    <scope>NUCLEOTIDE SEQUENCE</scope>
    <source>
        <strain evidence="9">H3</strain>
        <tissue evidence="9">Leaf</tissue>
    </source>
</reference>
<dbReference type="HAMAP" id="MF_01416">
    <property type="entry name" value="ATP_synth_delta_bact"/>
    <property type="match status" value="1"/>
</dbReference>
<proteinExistence type="inferred from homology"/>
<dbReference type="InterPro" id="IPR000711">
    <property type="entry name" value="ATPase_OSCP/dsu"/>
</dbReference>
<evidence type="ECO:0000256" key="1">
    <source>
        <dbReference type="ARBA" id="ARBA00004370"/>
    </source>
</evidence>
<dbReference type="PRINTS" id="PR00125">
    <property type="entry name" value="ATPASEDELTA"/>
</dbReference>
<comment type="similarity">
    <text evidence="2">Belongs to the ATPase delta chain family.</text>
</comment>
<keyword evidence="4" id="KW-0375">Hydrogen ion transport</keyword>
<organism evidence="9 10">
    <name type="scientific">Adiantum capillus-veneris</name>
    <name type="common">Maidenhair fern</name>
    <dbReference type="NCBI Taxonomy" id="13818"/>
    <lineage>
        <taxon>Eukaryota</taxon>
        <taxon>Viridiplantae</taxon>
        <taxon>Streptophyta</taxon>
        <taxon>Embryophyta</taxon>
        <taxon>Tracheophyta</taxon>
        <taxon>Polypodiopsida</taxon>
        <taxon>Polypodiidae</taxon>
        <taxon>Polypodiales</taxon>
        <taxon>Pteridineae</taxon>
        <taxon>Pteridaceae</taxon>
        <taxon>Vittarioideae</taxon>
        <taxon>Adiantum</taxon>
    </lineage>
</organism>
<keyword evidence="7" id="KW-0066">ATP synthesis</keyword>
<evidence type="ECO:0000313" key="10">
    <source>
        <dbReference type="Proteomes" id="UP000886520"/>
    </source>
</evidence>
<dbReference type="Gene3D" id="1.10.520.20">
    <property type="entry name" value="N-terminal domain of the delta subunit of the F1F0-ATP synthase"/>
    <property type="match status" value="1"/>
</dbReference>
<evidence type="ECO:0000256" key="5">
    <source>
        <dbReference type="ARBA" id="ARBA00023065"/>
    </source>
</evidence>
<comment type="caution">
    <text evidence="9">The sequence shown here is derived from an EMBL/GenBank/DDBJ whole genome shotgun (WGS) entry which is preliminary data.</text>
</comment>
<comment type="subcellular location">
    <subcellularLocation>
        <location evidence="1">Membrane</location>
    </subcellularLocation>
</comment>
<dbReference type="PROSITE" id="PS00389">
    <property type="entry name" value="ATPASE_DELTA"/>
    <property type="match status" value="1"/>
</dbReference>
<dbReference type="InterPro" id="IPR026015">
    <property type="entry name" value="ATP_synth_OSCP/delta_N_sf"/>
</dbReference>
<evidence type="ECO:0000256" key="7">
    <source>
        <dbReference type="ARBA" id="ARBA00023310"/>
    </source>
</evidence>
<gene>
    <name evidence="8" type="ORF">GOP47_0000091</name>
    <name evidence="9" type="ORF">GOP47_0001224</name>
</gene>
<dbReference type="PANTHER" id="PTHR11910">
    <property type="entry name" value="ATP SYNTHASE DELTA CHAIN"/>
    <property type="match status" value="1"/>
</dbReference>
<accession>A0A9D4VFF4</accession>
<dbReference type="Pfam" id="PF00213">
    <property type="entry name" value="OSCP"/>
    <property type="match status" value="1"/>
</dbReference>
<dbReference type="EMBL" id="JABFUD020000001">
    <property type="protein sequence ID" value="KAI5083922.1"/>
    <property type="molecule type" value="Genomic_DNA"/>
</dbReference>
<keyword evidence="10" id="KW-1185">Reference proteome</keyword>
<evidence type="ECO:0000256" key="6">
    <source>
        <dbReference type="ARBA" id="ARBA00023136"/>
    </source>
</evidence>